<keyword evidence="4" id="KW-1185">Reference proteome</keyword>
<feature type="region of interest" description="Disordered" evidence="1">
    <location>
        <begin position="194"/>
        <end position="254"/>
    </location>
</feature>
<evidence type="ECO:0000256" key="2">
    <source>
        <dbReference type="SAM" id="Phobius"/>
    </source>
</evidence>
<keyword evidence="2" id="KW-1133">Transmembrane helix</keyword>
<sequence length="254" mass="28038">MCANLYNISGRFNSSPEWLYILLLGCIMLFCTTVILFCCFRNYPICSTNRPEIAMSSIHHLRSPGVAEASILLPPHPQIGAQVEVSLQAYSMVTSNSSFPALPPPNSTHSLSRSSDSYHRSSIKDIPLNRFYAPPPSAASLSTYGVVKPAEVRFSTLNNRQRLRRKKLSSPPPCYTKMENTATAASLLTMMDCHPRMSSTPKSRHCSTPQSSRHPAVTSRPTPSRLLNSEHMDLLPRSRSSSSISSHSSDNALE</sequence>
<feature type="compositionally biased region" description="Polar residues" evidence="1">
    <location>
        <begin position="197"/>
        <end position="227"/>
    </location>
</feature>
<dbReference type="AlphaFoldDB" id="A0AAD5R5I8"/>
<feature type="transmembrane region" description="Helical" evidence="2">
    <location>
        <begin position="18"/>
        <end position="40"/>
    </location>
</feature>
<dbReference type="Proteomes" id="UP001196413">
    <property type="component" value="Unassembled WGS sequence"/>
</dbReference>
<gene>
    <name evidence="3" type="primary">LRP6_3</name>
    <name evidence="3" type="ORF">KIN20_031704</name>
</gene>
<protein>
    <submittedName>
        <fullName evidence="3">Low-density lipoprotein receptor- protein 6</fullName>
    </submittedName>
</protein>
<feature type="compositionally biased region" description="Low complexity" evidence="1">
    <location>
        <begin position="237"/>
        <end position="254"/>
    </location>
</feature>
<evidence type="ECO:0000256" key="1">
    <source>
        <dbReference type="SAM" id="MobiDB-lite"/>
    </source>
</evidence>
<evidence type="ECO:0000313" key="3">
    <source>
        <dbReference type="EMBL" id="KAJ1370062.1"/>
    </source>
</evidence>
<keyword evidence="2" id="KW-0472">Membrane</keyword>
<comment type="caution">
    <text evidence="3">The sequence shown here is derived from an EMBL/GenBank/DDBJ whole genome shotgun (WGS) entry which is preliminary data.</text>
</comment>
<keyword evidence="3" id="KW-0449">Lipoprotein</keyword>
<keyword evidence="3" id="KW-0675">Receptor</keyword>
<keyword evidence="2" id="KW-0812">Transmembrane</keyword>
<name>A0AAD5R5I8_PARTN</name>
<proteinExistence type="predicted"/>
<accession>A0AAD5R5I8</accession>
<dbReference type="EMBL" id="JAHQIW010006723">
    <property type="protein sequence ID" value="KAJ1370062.1"/>
    <property type="molecule type" value="Genomic_DNA"/>
</dbReference>
<organism evidence="3 4">
    <name type="scientific">Parelaphostrongylus tenuis</name>
    <name type="common">Meningeal worm</name>
    <dbReference type="NCBI Taxonomy" id="148309"/>
    <lineage>
        <taxon>Eukaryota</taxon>
        <taxon>Metazoa</taxon>
        <taxon>Ecdysozoa</taxon>
        <taxon>Nematoda</taxon>
        <taxon>Chromadorea</taxon>
        <taxon>Rhabditida</taxon>
        <taxon>Rhabditina</taxon>
        <taxon>Rhabditomorpha</taxon>
        <taxon>Strongyloidea</taxon>
        <taxon>Metastrongylidae</taxon>
        <taxon>Parelaphostrongylus</taxon>
    </lineage>
</organism>
<reference evidence="3" key="1">
    <citation type="submission" date="2021-06" db="EMBL/GenBank/DDBJ databases">
        <title>Parelaphostrongylus tenuis whole genome reference sequence.</title>
        <authorList>
            <person name="Garwood T.J."/>
            <person name="Larsen P.A."/>
            <person name="Fountain-Jones N.M."/>
            <person name="Garbe J.R."/>
            <person name="Macchietto M.G."/>
            <person name="Kania S.A."/>
            <person name="Gerhold R.W."/>
            <person name="Richards J.E."/>
            <person name="Wolf T.M."/>
        </authorList>
    </citation>
    <scope>NUCLEOTIDE SEQUENCE</scope>
    <source>
        <strain evidence="3">MNPRO001-30</strain>
        <tissue evidence="3">Meninges</tissue>
    </source>
</reference>
<evidence type="ECO:0000313" key="4">
    <source>
        <dbReference type="Proteomes" id="UP001196413"/>
    </source>
</evidence>